<dbReference type="AlphaFoldDB" id="A0A238J5Z8"/>
<reference evidence="3" key="1">
    <citation type="submission" date="2017-05" db="EMBL/GenBank/DDBJ databases">
        <authorList>
            <person name="Rodrigo-Torres L."/>
            <person name="Arahal R. D."/>
            <person name="Lucena T."/>
        </authorList>
    </citation>
    <scope>NUCLEOTIDE SEQUENCE [LARGE SCALE GENOMIC DNA]</scope>
    <source>
        <strain evidence="3">CECT 8649</strain>
    </source>
</reference>
<feature type="domain" description="Flagellar protein FlgJ N-terminal" evidence="1">
    <location>
        <begin position="33"/>
        <end position="80"/>
    </location>
</feature>
<dbReference type="InterPro" id="IPR019301">
    <property type="entry name" value="Flagellar_prot_FlgJ_N"/>
</dbReference>
<proteinExistence type="predicted"/>
<dbReference type="Proteomes" id="UP000225972">
    <property type="component" value="Unassembled WGS sequence"/>
</dbReference>
<dbReference type="OrthoDB" id="7690273at2"/>
<accession>A0A238J5Z8</accession>
<keyword evidence="3" id="KW-1185">Reference proteome</keyword>
<organism evidence="2 3">
    <name type="scientific">Pelagimonas phthalicica</name>
    <dbReference type="NCBI Taxonomy" id="1037362"/>
    <lineage>
        <taxon>Bacteria</taxon>
        <taxon>Pseudomonadati</taxon>
        <taxon>Pseudomonadota</taxon>
        <taxon>Alphaproteobacteria</taxon>
        <taxon>Rhodobacterales</taxon>
        <taxon>Roseobacteraceae</taxon>
        <taxon>Pelagimonas</taxon>
    </lineage>
</organism>
<dbReference type="EMBL" id="FXXP01000001">
    <property type="protein sequence ID" value="SMX26120.1"/>
    <property type="molecule type" value="Genomic_DNA"/>
</dbReference>
<evidence type="ECO:0000313" key="3">
    <source>
        <dbReference type="Proteomes" id="UP000225972"/>
    </source>
</evidence>
<gene>
    <name evidence="2" type="ORF">TRP8649_00193</name>
</gene>
<evidence type="ECO:0000259" key="1">
    <source>
        <dbReference type="Pfam" id="PF10135"/>
    </source>
</evidence>
<protein>
    <submittedName>
        <fullName evidence="2">Chemotactic signal-response protein CheL</fullName>
    </submittedName>
</protein>
<evidence type="ECO:0000313" key="2">
    <source>
        <dbReference type="EMBL" id="SMX26120.1"/>
    </source>
</evidence>
<name>A0A238J5Z8_9RHOB</name>
<dbReference type="Pfam" id="PF10135">
    <property type="entry name" value="Rod-binding"/>
    <property type="match status" value="1"/>
</dbReference>
<dbReference type="RefSeq" id="WP_099241743.1">
    <property type="nucleotide sequence ID" value="NZ_FXXP01000001.1"/>
</dbReference>
<sequence>METLPVTSTLSGKQDQALRQAAQELEANFLAEMLKSAGIGKTPEGFGGGAGEDQFASFMRLEQARQMAAQGGIGLAESLFHALKERMDD</sequence>